<feature type="transmembrane region" description="Helical" evidence="1">
    <location>
        <begin position="12"/>
        <end position="34"/>
    </location>
</feature>
<organism evidence="2 3">
    <name type="scientific">Brassica cretica</name>
    <name type="common">Mustard</name>
    <dbReference type="NCBI Taxonomy" id="69181"/>
    <lineage>
        <taxon>Eukaryota</taxon>
        <taxon>Viridiplantae</taxon>
        <taxon>Streptophyta</taxon>
        <taxon>Embryophyta</taxon>
        <taxon>Tracheophyta</taxon>
        <taxon>Spermatophyta</taxon>
        <taxon>Magnoliopsida</taxon>
        <taxon>eudicotyledons</taxon>
        <taxon>Gunneridae</taxon>
        <taxon>Pentapetalae</taxon>
        <taxon>rosids</taxon>
        <taxon>malvids</taxon>
        <taxon>Brassicales</taxon>
        <taxon>Brassicaceae</taxon>
        <taxon>Brassiceae</taxon>
        <taxon>Brassica</taxon>
    </lineage>
</organism>
<protein>
    <submittedName>
        <fullName evidence="2">Uncharacterized protein</fullName>
    </submittedName>
</protein>
<reference evidence="2" key="1">
    <citation type="submission" date="2019-12" db="EMBL/GenBank/DDBJ databases">
        <title>Genome sequencing and annotation of Brassica cretica.</title>
        <authorList>
            <person name="Studholme D.J."/>
            <person name="Sarris P."/>
        </authorList>
    </citation>
    <scope>NUCLEOTIDE SEQUENCE</scope>
    <source>
        <strain evidence="2">PFS-109/04</strain>
        <tissue evidence="2">Leaf</tissue>
    </source>
</reference>
<dbReference type="EMBL" id="QGKX02001347">
    <property type="protein sequence ID" value="KAF3524860.1"/>
    <property type="molecule type" value="Genomic_DNA"/>
</dbReference>
<dbReference type="AlphaFoldDB" id="A0A8S9PYJ0"/>
<evidence type="ECO:0000313" key="2">
    <source>
        <dbReference type="EMBL" id="KAF3524860.1"/>
    </source>
</evidence>
<proteinExistence type="predicted"/>
<evidence type="ECO:0000256" key="1">
    <source>
        <dbReference type="SAM" id="Phobius"/>
    </source>
</evidence>
<gene>
    <name evidence="2" type="ORF">F2Q69_00050856</name>
</gene>
<keyword evidence="1" id="KW-1133">Transmembrane helix</keyword>
<comment type="caution">
    <text evidence="2">The sequence shown here is derived from an EMBL/GenBank/DDBJ whole genome shotgun (WGS) entry which is preliminary data.</text>
</comment>
<keyword evidence="1" id="KW-0472">Membrane</keyword>
<accession>A0A8S9PYJ0</accession>
<name>A0A8S9PYJ0_BRACR</name>
<keyword evidence="1" id="KW-0812">Transmembrane</keyword>
<sequence>MVEMRRSSSLPSVSVLLLHLLNCVFIVSTLYQALRRTGGVFLGEPVMEIYPEADTQN</sequence>
<evidence type="ECO:0000313" key="3">
    <source>
        <dbReference type="Proteomes" id="UP000712600"/>
    </source>
</evidence>
<dbReference type="Proteomes" id="UP000712600">
    <property type="component" value="Unassembled WGS sequence"/>
</dbReference>